<dbReference type="EMBL" id="VLPK01000002">
    <property type="protein sequence ID" value="TSJ40977.1"/>
    <property type="molecule type" value="Genomic_DNA"/>
</dbReference>
<protein>
    <submittedName>
        <fullName evidence="8">Cation diffusion facilitator family transporter</fullName>
    </submittedName>
</protein>
<dbReference type="SUPFAM" id="SSF161111">
    <property type="entry name" value="Cation efflux protein transmembrane domain-like"/>
    <property type="match status" value="1"/>
</dbReference>
<keyword evidence="2" id="KW-0813">Transport</keyword>
<dbReference type="InterPro" id="IPR040177">
    <property type="entry name" value="SLC30A9"/>
</dbReference>
<dbReference type="AlphaFoldDB" id="A0A556MM21"/>
<sequence length="296" mass="32609">MESRAFLYISLLADILIAVSKFVGAAFTGSSSMMAEAVHSVIDAVSQLLLIWGVKRSKRPADAARPFGYGRELYYWSLIVSLVIFIMGGCISIYEGIWRIRHPVFDGDPKWNYIILGIAFLFNFISMLSALKAFNAQRKSTGFWRALIKTKDPSTMIVLLGDIGDLIGLVIAFLGIFIGRLLQNASIDGYASVAIGLLLLIISGFLIRESKSLLLGESISPRARRGIISLAEQDTAISKVKGVASIYRSPEDAMVMVSARFKDNLSMTELKAAIDRVTRHIQKDFPQVKQVVISPV</sequence>
<reference evidence="8 9" key="1">
    <citation type="submission" date="2019-07" db="EMBL/GenBank/DDBJ databases">
        <authorList>
            <person name="Huq M.A."/>
        </authorList>
    </citation>
    <scope>NUCLEOTIDE SEQUENCE [LARGE SCALE GENOMIC DNA]</scope>
    <source>
        <strain evidence="8 9">MAH-19</strain>
    </source>
</reference>
<keyword evidence="4 6" id="KW-1133">Transmembrane helix</keyword>
<comment type="caution">
    <text evidence="8">The sequence shown here is derived from an EMBL/GenBank/DDBJ whole genome shotgun (WGS) entry which is preliminary data.</text>
</comment>
<organism evidence="8 9">
    <name type="scientific">Mucilaginibacter corticis</name>
    <dbReference type="NCBI Taxonomy" id="2597670"/>
    <lineage>
        <taxon>Bacteria</taxon>
        <taxon>Pseudomonadati</taxon>
        <taxon>Bacteroidota</taxon>
        <taxon>Sphingobacteriia</taxon>
        <taxon>Sphingobacteriales</taxon>
        <taxon>Sphingobacteriaceae</taxon>
        <taxon>Mucilaginibacter</taxon>
    </lineage>
</organism>
<dbReference type="Proteomes" id="UP000318733">
    <property type="component" value="Unassembled WGS sequence"/>
</dbReference>
<keyword evidence="9" id="KW-1185">Reference proteome</keyword>
<comment type="subcellular location">
    <subcellularLocation>
        <location evidence="1">Membrane</location>
        <topology evidence="1">Multi-pass membrane protein</topology>
    </subcellularLocation>
</comment>
<dbReference type="GO" id="GO:0008324">
    <property type="term" value="F:monoatomic cation transmembrane transporter activity"/>
    <property type="evidence" value="ECO:0007669"/>
    <property type="project" value="InterPro"/>
</dbReference>
<gene>
    <name evidence="8" type="ORF">FO440_14685</name>
</gene>
<name>A0A556MM21_9SPHI</name>
<dbReference type="GO" id="GO:0006829">
    <property type="term" value="P:zinc ion transport"/>
    <property type="evidence" value="ECO:0007669"/>
    <property type="project" value="InterPro"/>
</dbReference>
<dbReference type="PANTHER" id="PTHR13414">
    <property type="entry name" value="HUEL-CATION TRANSPORTER"/>
    <property type="match status" value="1"/>
</dbReference>
<evidence type="ECO:0000256" key="6">
    <source>
        <dbReference type="SAM" id="Phobius"/>
    </source>
</evidence>
<feature type="transmembrane region" description="Helical" evidence="6">
    <location>
        <begin position="155"/>
        <end position="178"/>
    </location>
</feature>
<evidence type="ECO:0000256" key="5">
    <source>
        <dbReference type="ARBA" id="ARBA00023136"/>
    </source>
</evidence>
<dbReference type="InterPro" id="IPR058533">
    <property type="entry name" value="Cation_efflux_TM"/>
</dbReference>
<dbReference type="InterPro" id="IPR027469">
    <property type="entry name" value="Cation_efflux_TMD_sf"/>
</dbReference>
<evidence type="ECO:0000256" key="3">
    <source>
        <dbReference type="ARBA" id="ARBA00022692"/>
    </source>
</evidence>
<dbReference type="NCBIfam" id="TIGR01297">
    <property type="entry name" value="CDF"/>
    <property type="match status" value="1"/>
</dbReference>
<feature type="domain" description="Cation efflux protein transmembrane" evidence="7">
    <location>
        <begin position="7"/>
        <end position="215"/>
    </location>
</feature>
<accession>A0A556MM21</accession>
<keyword evidence="5 6" id="KW-0472">Membrane</keyword>
<evidence type="ECO:0000256" key="2">
    <source>
        <dbReference type="ARBA" id="ARBA00022448"/>
    </source>
</evidence>
<feature type="transmembrane region" description="Helical" evidence="6">
    <location>
        <begin position="73"/>
        <end position="94"/>
    </location>
</feature>
<evidence type="ECO:0000313" key="9">
    <source>
        <dbReference type="Proteomes" id="UP000318733"/>
    </source>
</evidence>
<dbReference type="OrthoDB" id="9806522at2"/>
<dbReference type="Pfam" id="PF01545">
    <property type="entry name" value="Cation_efflux"/>
    <property type="match status" value="1"/>
</dbReference>
<dbReference type="PANTHER" id="PTHR13414:SF9">
    <property type="entry name" value="PROTON-COUPLED ZINC ANTIPORTER SLC30A9, MITOCHONDRIAL"/>
    <property type="match status" value="1"/>
</dbReference>
<dbReference type="GO" id="GO:0016020">
    <property type="term" value="C:membrane"/>
    <property type="evidence" value="ECO:0007669"/>
    <property type="project" value="UniProtKB-SubCell"/>
</dbReference>
<feature type="transmembrane region" description="Helical" evidence="6">
    <location>
        <begin position="114"/>
        <end position="134"/>
    </location>
</feature>
<evidence type="ECO:0000313" key="8">
    <source>
        <dbReference type="EMBL" id="TSJ40977.1"/>
    </source>
</evidence>
<evidence type="ECO:0000259" key="7">
    <source>
        <dbReference type="Pfam" id="PF01545"/>
    </source>
</evidence>
<dbReference type="Gene3D" id="1.20.1510.10">
    <property type="entry name" value="Cation efflux protein transmembrane domain"/>
    <property type="match status" value="1"/>
</dbReference>
<dbReference type="InterPro" id="IPR002524">
    <property type="entry name" value="Cation_efflux"/>
</dbReference>
<keyword evidence="3 6" id="KW-0812">Transmembrane</keyword>
<evidence type="ECO:0000256" key="1">
    <source>
        <dbReference type="ARBA" id="ARBA00004141"/>
    </source>
</evidence>
<proteinExistence type="predicted"/>
<dbReference type="RefSeq" id="WP_144249015.1">
    <property type="nucleotide sequence ID" value="NZ_VLPK01000002.1"/>
</dbReference>
<feature type="transmembrane region" description="Helical" evidence="6">
    <location>
        <begin position="7"/>
        <end position="27"/>
    </location>
</feature>
<feature type="transmembrane region" description="Helical" evidence="6">
    <location>
        <begin position="33"/>
        <end position="52"/>
    </location>
</feature>
<evidence type="ECO:0000256" key="4">
    <source>
        <dbReference type="ARBA" id="ARBA00022989"/>
    </source>
</evidence>
<feature type="transmembrane region" description="Helical" evidence="6">
    <location>
        <begin position="190"/>
        <end position="207"/>
    </location>
</feature>